<name>A0ABZ0P9S5_CERBT</name>
<dbReference type="Proteomes" id="UP001302367">
    <property type="component" value="Chromosome 9"/>
</dbReference>
<accession>A0ABZ0P9S5</accession>
<dbReference type="PANTHER" id="PTHR37315:SF1">
    <property type="entry name" value="UPF0311 PROTEIN BLR7842"/>
    <property type="match status" value="1"/>
</dbReference>
<sequence length="236" mass="26040">MDQQRLRQTFPPESSASKLTLPVPKLALDFRMSAKLNPLIPVGEGPWGKRNWISFSGGTWTASWGSGTVEPGGQDSQLVLSDSLSTYVTTNYLLKTSDPEPAYITVQTTGWRTGPKEVMEKLFNPEEADTVKASEYSFRLSVKLETGDQRYAEKVNTGMWIGSGARRGAEGEFHFLFSPLENVFSSLTRPQLRANVATTHGEPANVELIGCSDIRRISSPMIAIGECHSRLVPPQY</sequence>
<dbReference type="Pfam" id="PF11578">
    <property type="entry name" value="DUF3237"/>
    <property type="match status" value="1"/>
</dbReference>
<dbReference type="RefSeq" id="XP_065459721.1">
    <property type="nucleotide sequence ID" value="XM_065603649.1"/>
</dbReference>
<proteinExistence type="predicted"/>
<keyword evidence="2" id="KW-1185">Reference proteome</keyword>
<organism evidence="1 2">
    <name type="scientific">Cercospora beticola</name>
    <name type="common">Sugarbeet leaf spot fungus</name>
    <dbReference type="NCBI Taxonomy" id="122368"/>
    <lineage>
        <taxon>Eukaryota</taxon>
        <taxon>Fungi</taxon>
        <taxon>Dikarya</taxon>
        <taxon>Ascomycota</taxon>
        <taxon>Pezizomycotina</taxon>
        <taxon>Dothideomycetes</taxon>
        <taxon>Dothideomycetidae</taxon>
        <taxon>Mycosphaerellales</taxon>
        <taxon>Mycosphaerellaceae</taxon>
        <taxon>Cercospora</taxon>
    </lineage>
</organism>
<dbReference type="InterPro" id="IPR020915">
    <property type="entry name" value="UPF0311"/>
</dbReference>
<protein>
    <recommendedName>
        <fullName evidence="3">NADH:ubiquinone oxidoreductase intermediate-associated protein 30 domain-containing protein</fullName>
    </recommendedName>
</protein>
<gene>
    <name evidence="1" type="ORF">RHO25_013127</name>
</gene>
<evidence type="ECO:0000313" key="1">
    <source>
        <dbReference type="EMBL" id="WPB08461.1"/>
    </source>
</evidence>
<reference evidence="1 2" key="1">
    <citation type="submission" date="2023-09" db="EMBL/GenBank/DDBJ databases">
        <title>Complete-Gapless Cercospora beticola genome.</title>
        <authorList>
            <person name="Wyatt N.A."/>
            <person name="Spanner R.E."/>
            <person name="Bolton M.D."/>
        </authorList>
    </citation>
    <scope>NUCLEOTIDE SEQUENCE [LARGE SCALE GENOMIC DNA]</scope>
    <source>
        <strain evidence="1">Cb09-40</strain>
    </source>
</reference>
<evidence type="ECO:0008006" key="3">
    <source>
        <dbReference type="Google" id="ProtNLM"/>
    </source>
</evidence>
<dbReference type="GeneID" id="35435392"/>
<dbReference type="PANTHER" id="PTHR37315">
    <property type="entry name" value="UPF0311 PROTEIN BLR7842"/>
    <property type="match status" value="1"/>
</dbReference>
<evidence type="ECO:0000313" key="2">
    <source>
        <dbReference type="Proteomes" id="UP001302367"/>
    </source>
</evidence>
<dbReference type="Gene3D" id="2.40.160.20">
    <property type="match status" value="1"/>
</dbReference>
<dbReference type="EMBL" id="CP134192">
    <property type="protein sequence ID" value="WPB08461.1"/>
    <property type="molecule type" value="Genomic_DNA"/>
</dbReference>